<keyword evidence="4" id="KW-0804">Transcription</keyword>
<protein>
    <submittedName>
        <fullName evidence="6">LysR family transcriptional regulator</fullName>
    </submittedName>
</protein>
<evidence type="ECO:0000259" key="5">
    <source>
        <dbReference type="PROSITE" id="PS50931"/>
    </source>
</evidence>
<name>A0A844HLQ6_9RHOB</name>
<evidence type="ECO:0000256" key="4">
    <source>
        <dbReference type="ARBA" id="ARBA00023163"/>
    </source>
</evidence>
<dbReference type="Proteomes" id="UP000449846">
    <property type="component" value="Unassembled WGS sequence"/>
</dbReference>
<dbReference type="Pfam" id="PF03466">
    <property type="entry name" value="LysR_substrate"/>
    <property type="match status" value="1"/>
</dbReference>
<dbReference type="OrthoDB" id="9803030at2"/>
<dbReference type="RefSeq" id="WP_155039042.1">
    <property type="nucleotide sequence ID" value="NZ_JBHGCD010000002.1"/>
</dbReference>
<comment type="similarity">
    <text evidence="1">Belongs to the LysR transcriptional regulatory family.</text>
</comment>
<dbReference type="InterPro" id="IPR050950">
    <property type="entry name" value="HTH-type_LysR_regulators"/>
</dbReference>
<dbReference type="GO" id="GO:0003677">
    <property type="term" value="F:DNA binding"/>
    <property type="evidence" value="ECO:0007669"/>
    <property type="project" value="UniProtKB-KW"/>
</dbReference>
<proteinExistence type="inferred from homology"/>
<dbReference type="PANTHER" id="PTHR30419">
    <property type="entry name" value="HTH-TYPE TRANSCRIPTIONAL REGULATOR YBHD"/>
    <property type="match status" value="1"/>
</dbReference>
<dbReference type="InterPro" id="IPR036388">
    <property type="entry name" value="WH-like_DNA-bd_sf"/>
</dbReference>
<keyword evidence="3" id="KW-0238">DNA-binding</keyword>
<accession>A0A844HLQ6</accession>
<dbReference type="SUPFAM" id="SSF53850">
    <property type="entry name" value="Periplasmic binding protein-like II"/>
    <property type="match status" value="1"/>
</dbReference>
<dbReference type="PANTHER" id="PTHR30419:SF8">
    <property type="entry name" value="NITROGEN ASSIMILATION TRANSCRIPTIONAL ACTIVATOR-RELATED"/>
    <property type="match status" value="1"/>
</dbReference>
<evidence type="ECO:0000256" key="2">
    <source>
        <dbReference type="ARBA" id="ARBA00023015"/>
    </source>
</evidence>
<dbReference type="AlphaFoldDB" id="A0A844HLQ6"/>
<gene>
    <name evidence="6" type="ORF">GL300_07855</name>
</gene>
<organism evidence="6 7">
    <name type="scientific">Paracoccus litorisediminis</name>
    <dbReference type="NCBI Taxonomy" id="2006130"/>
    <lineage>
        <taxon>Bacteria</taxon>
        <taxon>Pseudomonadati</taxon>
        <taxon>Pseudomonadota</taxon>
        <taxon>Alphaproteobacteria</taxon>
        <taxon>Rhodobacterales</taxon>
        <taxon>Paracoccaceae</taxon>
        <taxon>Paracoccus</taxon>
    </lineage>
</organism>
<evidence type="ECO:0000256" key="1">
    <source>
        <dbReference type="ARBA" id="ARBA00009437"/>
    </source>
</evidence>
<dbReference type="InterPro" id="IPR005119">
    <property type="entry name" value="LysR_subst-bd"/>
</dbReference>
<dbReference type="Pfam" id="PF00126">
    <property type="entry name" value="HTH_1"/>
    <property type="match status" value="1"/>
</dbReference>
<comment type="caution">
    <text evidence="6">The sequence shown here is derived from an EMBL/GenBank/DDBJ whole genome shotgun (WGS) entry which is preliminary data.</text>
</comment>
<dbReference type="Gene3D" id="1.10.10.10">
    <property type="entry name" value="Winged helix-like DNA-binding domain superfamily/Winged helix DNA-binding domain"/>
    <property type="match status" value="1"/>
</dbReference>
<dbReference type="EMBL" id="WMIG01000002">
    <property type="protein sequence ID" value="MTH59125.1"/>
    <property type="molecule type" value="Genomic_DNA"/>
</dbReference>
<dbReference type="Gene3D" id="3.40.190.290">
    <property type="match status" value="1"/>
</dbReference>
<dbReference type="PROSITE" id="PS50931">
    <property type="entry name" value="HTH_LYSR"/>
    <property type="match status" value="1"/>
</dbReference>
<evidence type="ECO:0000313" key="7">
    <source>
        <dbReference type="Proteomes" id="UP000449846"/>
    </source>
</evidence>
<keyword evidence="7" id="KW-1185">Reference proteome</keyword>
<dbReference type="InterPro" id="IPR036390">
    <property type="entry name" value="WH_DNA-bd_sf"/>
</dbReference>
<evidence type="ECO:0000256" key="3">
    <source>
        <dbReference type="ARBA" id="ARBA00023125"/>
    </source>
</evidence>
<dbReference type="GO" id="GO:0005829">
    <property type="term" value="C:cytosol"/>
    <property type="evidence" value="ECO:0007669"/>
    <property type="project" value="TreeGrafter"/>
</dbReference>
<reference evidence="6 7" key="1">
    <citation type="submission" date="2019-11" db="EMBL/GenBank/DDBJ databases">
        <authorList>
            <person name="Dong K."/>
        </authorList>
    </citation>
    <scope>NUCLEOTIDE SEQUENCE [LARGE SCALE GENOMIC DNA]</scope>
    <source>
        <strain evidence="6 7">NBRC 112902</strain>
    </source>
</reference>
<dbReference type="SUPFAM" id="SSF46785">
    <property type="entry name" value="Winged helix' DNA-binding domain"/>
    <property type="match status" value="1"/>
</dbReference>
<keyword evidence="2" id="KW-0805">Transcription regulation</keyword>
<sequence length="319" mass="34473">MRTNRDLGDELVSRGIKLRQLALLVAVQRSGQLSLAAALMNITQPAASRLLADLERIVGAQLSQRHSRGITLTPAGERLAERARSMLRDLDLAGREVRDINRGSVGSVHVGSVTGPSLDLVLPVVRSLERSEPYLRFKIEVTSSDRLVAGLLSGNLDLYIGRVPEGIEASQFDTIPIGAEPLSLVVRRDHPLARRKGLTLEECLPFDWVMQPTGSMLCDTVERYLTGRGLALPSTVISTGSLMLSFAFVMRSQAVAVMSSSAARLFSEAGEGGPVTELDVVPGLSVPAYSIVTLRDREPTPAAQIFLKVLEEELRGRGA</sequence>
<dbReference type="InterPro" id="IPR000847">
    <property type="entry name" value="LysR_HTH_N"/>
</dbReference>
<dbReference type="GO" id="GO:0003700">
    <property type="term" value="F:DNA-binding transcription factor activity"/>
    <property type="evidence" value="ECO:0007669"/>
    <property type="project" value="InterPro"/>
</dbReference>
<feature type="domain" description="HTH lysR-type" evidence="5">
    <location>
        <begin position="16"/>
        <end position="73"/>
    </location>
</feature>
<evidence type="ECO:0000313" key="6">
    <source>
        <dbReference type="EMBL" id="MTH59125.1"/>
    </source>
</evidence>